<dbReference type="InterPro" id="IPR017871">
    <property type="entry name" value="ABC_transporter-like_CS"/>
</dbReference>
<keyword evidence="3" id="KW-1003">Cell membrane</keyword>
<keyword evidence="2" id="KW-0813">Transport</keyword>
<evidence type="ECO:0000256" key="3">
    <source>
        <dbReference type="ARBA" id="ARBA00022475"/>
    </source>
</evidence>
<dbReference type="PANTHER" id="PTHR43394:SF1">
    <property type="entry name" value="ATP-BINDING CASSETTE SUB-FAMILY B MEMBER 10, MITOCHONDRIAL"/>
    <property type="match status" value="1"/>
</dbReference>
<evidence type="ECO:0000256" key="6">
    <source>
        <dbReference type="ARBA" id="ARBA00022840"/>
    </source>
</evidence>
<dbReference type="InterPro" id="IPR036640">
    <property type="entry name" value="ABC1_TM_sf"/>
</dbReference>
<accession>A0A0B6ANU5</accession>
<keyword evidence="4" id="KW-0812">Transmembrane</keyword>
<dbReference type="InterPro" id="IPR039421">
    <property type="entry name" value="Type_1_exporter"/>
</dbReference>
<dbReference type="CDD" id="cd18548">
    <property type="entry name" value="ABC_6TM_Tm287_like"/>
    <property type="match status" value="1"/>
</dbReference>
<evidence type="ECO:0000256" key="7">
    <source>
        <dbReference type="ARBA" id="ARBA00022989"/>
    </source>
</evidence>
<dbReference type="InterPro" id="IPR011527">
    <property type="entry name" value="ABC1_TM_dom"/>
</dbReference>
<keyword evidence="7" id="KW-1133">Transmembrane helix</keyword>
<keyword evidence="8" id="KW-0472">Membrane</keyword>
<dbReference type="InterPro" id="IPR003439">
    <property type="entry name" value="ABC_transporter-like_ATP-bd"/>
</dbReference>
<dbReference type="HOGENOM" id="CLU_000604_84_3_9"/>
<dbReference type="GeneID" id="93641262"/>
<dbReference type="Pfam" id="PF00664">
    <property type="entry name" value="ABC_membrane"/>
    <property type="match status" value="1"/>
</dbReference>
<evidence type="ECO:0000256" key="4">
    <source>
        <dbReference type="ARBA" id="ARBA00022692"/>
    </source>
</evidence>
<proteinExistence type="predicted"/>
<dbReference type="RefSeq" id="WP_034654077.1">
    <property type="nucleotide sequence ID" value="NZ_BCVB01000007.1"/>
</dbReference>
<dbReference type="GO" id="GO:0016887">
    <property type="term" value="F:ATP hydrolysis activity"/>
    <property type="evidence" value="ECO:0007669"/>
    <property type="project" value="InterPro"/>
</dbReference>
<evidence type="ECO:0000313" key="9">
    <source>
        <dbReference type="EMBL" id="AJI22303.1"/>
    </source>
</evidence>
<evidence type="ECO:0000256" key="5">
    <source>
        <dbReference type="ARBA" id="ARBA00022741"/>
    </source>
</evidence>
<evidence type="ECO:0000256" key="8">
    <source>
        <dbReference type="ARBA" id="ARBA00023136"/>
    </source>
</evidence>
<keyword evidence="5" id="KW-0547">Nucleotide-binding</keyword>
<reference evidence="9 10" key="1">
    <citation type="journal article" date="2015" name="Genome Announc.">
        <title>Complete genome sequences for 35 biothreat assay-relevant bacillus species.</title>
        <authorList>
            <person name="Johnson S.L."/>
            <person name="Daligault H.E."/>
            <person name="Davenport K.W."/>
            <person name="Jaissle J."/>
            <person name="Frey K.G."/>
            <person name="Ladner J.T."/>
            <person name="Broomall S.M."/>
            <person name="Bishop-Lilly K.A."/>
            <person name="Bruce D.C."/>
            <person name="Gibbons H.S."/>
            <person name="Coyne S.R."/>
            <person name="Lo C.C."/>
            <person name="Meincke L."/>
            <person name="Munk A.C."/>
            <person name="Koroleva G.I."/>
            <person name="Rosenzweig C.N."/>
            <person name="Palacios G.F."/>
            <person name="Redden C.L."/>
            <person name="Minogue T.D."/>
            <person name="Chain P.S."/>
        </authorList>
    </citation>
    <scope>NUCLEOTIDE SEQUENCE [LARGE SCALE GENOMIC DNA]</scope>
    <source>
        <strain evidence="10">ATCC 14581 / DSM 32 / JCM 2506 / NBRC 15308 / NCIMB 9376 / NCTC 10342 / NRRL B-14308 / VKM B-512</strain>
    </source>
</reference>
<protein>
    <submittedName>
        <fullName evidence="9">ABC transporter family protein</fullName>
    </submittedName>
</protein>
<dbReference type="GO" id="GO:0005524">
    <property type="term" value="F:ATP binding"/>
    <property type="evidence" value="ECO:0007669"/>
    <property type="project" value="UniProtKB-KW"/>
</dbReference>
<dbReference type="FunFam" id="1.20.1560.10:FF:000040">
    <property type="entry name" value="Multidrug ABC transporter ATP-binding protein"/>
    <property type="match status" value="1"/>
</dbReference>
<dbReference type="FunFam" id="3.40.50.300:FF:000221">
    <property type="entry name" value="Multidrug ABC transporter ATP-binding protein"/>
    <property type="match status" value="1"/>
</dbReference>
<dbReference type="Gene3D" id="1.20.1560.10">
    <property type="entry name" value="ABC transporter type 1, transmembrane domain"/>
    <property type="match status" value="1"/>
</dbReference>
<dbReference type="PROSITE" id="PS00211">
    <property type="entry name" value="ABC_TRANSPORTER_1"/>
    <property type="match status" value="1"/>
</dbReference>
<organism evidence="9 10">
    <name type="scientific">Priestia megaterium (strain ATCC 14581 / DSM 32 / CCUG 1817 / JCM 2506 / NBRC 15308 / NCIMB 9376 / NCTC 10342 / NRRL B-14308 / VKM B-512 / Ford 19)</name>
    <name type="common">Bacillus megaterium</name>
    <dbReference type="NCBI Taxonomy" id="1348623"/>
    <lineage>
        <taxon>Bacteria</taxon>
        <taxon>Bacillati</taxon>
        <taxon>Bacillota</taxon>
        <taxon>Bacilli</taxon>
        <taxon>Bacillales</taxon>
        <taxon>Bacillaceae</taxon>
        <taxon>Priestia</taxon>
    </lineage>
</organism>
<evidence type="ECO:0000256" key="1">
    <source>
        <dbReference type="ARBA" id="ARBA00004651"/>
    </source>
</evidence>
<dbReference type="InterPro" id="IPR003593">
    <property type="entry name" value="AAA+_ATPase"/>
</dbReference>
<comment type="subcellular location">
    <subcellularLocation>
        <location evidence="1">Cell membrane</location>
        <topology evidence="1">Multi-pass membrane protein</topology>
    </subcellularLocation>
</comment>
<evidence type="ECO:0000313" key="10">
    <source>
        <dbReference type="Proteomes" id="UP000031829"/>
    </source>
</evidence>
<evidence type="ECO:0000256" key="2">
    <source>
        <dbReference type="ARBA" id="ARBA00022448"/>
    </source>
</evidence>
<dbReference type="PROSITE" id="PS50929">
    <property type="entry name" value="ABC_TM1F"/>
    <property type="match status" value="1"/>
</dbReference>
<gene>
    <name evidence="9" type="ORF">BG04_3200</name>
</gene>
<sequence>MNTIKSLYPYLKPYKWLALFAPLLMVIEVLADLLQPTIMQHIIDYGIANNDQTYVITRSILMLVLAVIGLAAGIVCAILSTKAAVNFSTDIRKSLFEKIENLSNSNRDKLGTGHLITVMTNDVTSIQNALNMTLKVLVRGPLLFAGSIVIVLLTARSLFPIIVVVVPILFLCIWFVITKAGKLFKKVQQSVDRVNTKVQENLSGMRVVKAYVRESYEINQFKEANSSLTRANMSAVQLISLLMPVILFVVNIGMVATLWLGGLQVEAGKIEAGVILAFINYLTIILNGLMSSSMMLMQITRAFPSAERIDSVLKTKIDIPPANSAAQINRLKGDLSFQNVTYSYSKNGENVLKDISFTARHGETIGIIGSTGSGKSTLAKLISRLYDPDDGEIFVDGKNLTDYDVKVLRSSIGFIPQKATLFTGTIDMNIRMGKDQASSSEIEDAADFACATEFIEKLPERYEYPLTRGATNLSGGQKQRLSIARAFVRKPAILVIDDATSALDAVSEAQVLKHLKEEFADATVIIIASKISSLLHADHIIVMDEGKIAEQGTHEELLRYRSLYYDIYLAQGGKEALPSE</sequence>
<dbReference type="SUPFAM" id="SSF52540">
    <property type="entry name" value="P-loop containing nucleoside triphosphate hydrolases"/>
    <property type="match status" value="1"/>
</dbReference>
<name>A0A0B6ANU5_PRIM2</name>
<dbReference type="Pfam" id="PF00005">
    <property type="entry name" value="ABC_tran"/>
    <property type="match status" value="1"/>
</dbReference>
<dbReference type="Proteomes" id="UP000031829">
    <property type="component" value="Chromosome"/>
</dbReference>
<dbReference type="InterPro" id="IPR027417">
    <property type="entry name" value="P-loop_NTPase"/>
</dbReference>
<dbReference type="PANTHER" id="PTHR43394">
    <property type="entry name" value="ATP-DEPENDENT PERMEASE MDL1, MITOCHONDRIAL"/>
    <property type="match status" value="1"/>
</dbReference>
<dbReference type="GO" id="GO:0005886">
    <property type="term" value="C:plasma membrane"/>
    <property type="evidence" value="ECO:0007669"/>
    <property type="project" value="UniProtKB-SubCell"/>
</dbReference>
<dbReference type="SMART" id="SM00382">
    <property type="entry name" value="AAA"/>
    <property type="match status" value="1"/>
</dbReference>
<dbReference type="AlphaFoldDB" id="A0A0B6ANU5"/>
<dbReference type="SUPFAM" id="SSF90123">
    <property type="entry name" value="ABC transporter transmembrane region"/>
    <property type="match status" value="1"/>
</dbReference>
<dbReference type="KEGG" id="bmeg:BG04_3200"/>
<dbReference type="GO" id="GO:0015421">
    <property type="term" value="F:ABC-type oligopeptide transporter activity"/>
    <property type="evidence" value="ECO:0007669"/>
    <property type="project" value="TreeGrafter"/>
</dbReference>
<dbReference type="PROSITE" id="PS50893">
    <property type="entry name" value="ABC_TRANSPORTER_2"/>
    <property type="match status" value="1"/>
</dbReference>
<keyword evidence="6" id="KW-0067">ATP-binding</keyword>
<dbReference type="EMBL" id="CP009920">
    <property type="protein sequence ID" value="AJI22303.1"/>
    <property type="molecule type" value="Genomic_DNA"/>
</dbReference>
<dbReference type="Gene3D" id="3.40.50.300">
    <property type="entry name" value="P-loop containing nucleotide triphosphate hydrolases"/>
    <property type="match status" value="1"/>
</dbReference>